<dbReference type="InterPro" id="IPR014247">
    <property type="entry name" value="Spore_lipoprot_YhcN/YlaJ"/>
</dbReference>
<feature type="region of interest" description="Disordered" evidence="1">
    <location>
        <begin position="164"/>
        <end position="207"/>
    </location>
</feature>
<feature type="signal peptide" evidence="2">
    <location>
        <begin position="1"/>
        <end position="24"/>
    </location>
</feature>
<proteinExistence type="predicted"/>
<dbReference type="GO" id="GO:0030435">
    <property type="term" value="P:sporulation resulting in formation of a cellular spore"/>
    <property type="evidence" value="ECO:0007669"/>
    <property type="project" value="InterPro"/>
</dbReference>
<dbReference type="AlphaFoldDB" id="A0A3S1EL74"/>
<dbReference type="OrthoDB" id="2381329at2"/>
<keyword evidence="4" id="KW-1185">Reference proteome</keyword>
<keyword evidence="3" id="KW-0449">Lipoprotein</keyword>
<gene>
    <name evidence="3" type="ORF">EJP82_06155</name>
</gene>
<evidence type="ECO:0000313" key="4">
    <source>
        <dbReference type="Proteomes" id="UP000279446"/>
    </source>
</evidence>
<dbReference type="Proteomes" id="UP000279446">
    <property type="component" value="Unassembled WGS sequence"/>
</dbReference>
<evidence type="ECO:0000313" key="3">
    <source>
        <dbReference type="EMBL" id="RUT47952.1"/>
    </source>
</evidence>
<evidence type="ECO:0000256" key="2">
    <source>
        <dbReference type="SAM" id="SignalP"/>
    </source>
</evidence>
<feature type="compositionally biased region" description="Polar residues" evidence="1">
    <location>
        <begin position="22"/>
        <end position="53"/>
    </location>
</feature>
<sequence length="207" mass="22403">MRIWLCLLLMASLLAGCGTMSKKASPSPQNQTENTPRVQSTNQNGTSKITGLSKNEQINRQTHLEELVKHVEGVKGAHCVVLGNTAVVAIDVEGNLERARVGSIKYTVAEALRKDPQGANAIVTADLDLSHRISEIGQKIKEGHPISGFATELADIMGRIVPQLPKDTKPRANTNQPANPINKLEQKTTTPKNDKTKEMKIAPDGKS</sequence>
<protein>
    <submittedName>
        <fullName evidence="3">YhcN/YlaJ family sporulation lipoprotein</fullName>
    </submittedName>
</protein>
<dbReference type="EMBL" id="RZNY01000003">
    <property type="protein sequence ID" value="RUT47952.1"/>
    <property type="molecule type" value="Genomic_DNA"/>
</dbReference>
<dbReference type="PROSITE" id="PS51257">
    <property type="entry name" value="PROKAR_LIPOPROTEIN"/>
    <property type="match status" value="1"/>
</dbReference>
<feature type="chain" id="PRO_5018685578" evidence="2">
    <location>
        <begin position="25"/>
        <end position="207"/>
    </location>
</feature>
<comment type="caution">
    <text evidence="3">The sequence shown here is derived from an EMBL/GenBank/DDBJ whole genome shotgun (WGS) entry which is preliminary data.</text>
</comment>
<dbReference type="Pfam" id="PF09580">
    <property type="entry name" value="Spore_YhcN_YlaJ"/>
    <property type="match status" value="1"/>
</dbReference>
<reference evidence="3 4" key="1">
    <citation type="submission" date="2018-12" db="EMBL/GenBank/DDBJ databases">
        <authorList>
            <person name="Sun L."/>
            <person name="Chen Z."/>
        </authorList>
    </citation>
    <scope>NUCLEOTIDE SEQUENCE [LARGE SCALE GENOMIC DNA]</scope>
    <source>
        <strain evidence="3 4">DSM 15890</strain>
    </source>
</reference>
<keyword evidence="2" id="KW-0732">Signal</keyword>
<name>A0A3S1EL74_9BACL</name>
<organism evidence="3 4">
    <name type="scientific">Paenibacillus anaericanus</name>
    <dbReference type="NCBI Taxonomy" id="170367"/>
    <lineage>
        <taxon>Bacteria</taxon>
        <taxon>Bacillati</taxon>
        <taxon>Bacillota</taxon>
        <taxon>Bacilli</taxon>
        <taxon>Bacillales</taxon>
        <taxon>Paenibacillaceae</taxon>
        <taxon>Paenibacillus</taxon>
    </lineage>
</organism>
<dbReference type="RefSeq" id="WP_127191148.1">
    <property type="nucleotide sequence ID" value="NZ_JAUSSS010000002.1"/>
</dbReference>
<accession>A0A3S1EL74</accession>
<dbReference type="InterPro" id="IPR019076">
    <property type="entry name" value="Spore_lipoprot_YhcN/YlaJ-like"/>
</dbReference>
<dbReference type="NCBIfam" id="TIGR02898">
    <property type="entry name" value="spore_YhcN_YlaJ"/>
    <property type="match status" value="1"/>
</dbReference>
<feature type="compositionally biased region" description="Basic and acidic residues" evidence="1">
    <location>
        <begin position="192"/>
        <end position="207"/>
    </location>
</feature>
<feature type="region of interest" description="Disordered" evidence="1">
    <location>
        <begin position="20"/>
        <end position="53"/>
    </location>
</feature>
<evidence type="ECO:0000256" key="1">
    <source>
        <dbReference type="SAM" id="MobiDB-lite"/>
    </source>
</evidence>